<feature type="region of interest" description="Disordered" evidence="5">
    <location>
        <begin position="1"/>
        <end position="64"/>
    </location>
</feature>
<dbReference type="OrthoDB" id="449345at2759"/>
<dbReference type="Pfam" id="PF08014">
    <property type="entry name" value="MATCAP"/>
    <property type="match status" value="1"/>
</dbReference>
<keyword evidence="3" id="KW-0378">Hydrolase</keyword>
<dbReference type="Proteomes" id="UP000591131">
    <property type="component" value="Unassembled WGS sequence"/>
</dbReference>
<feature type="compositionally biased region" description="Acidic residues" evidence="5">
    <location>
        <begin position="499"/>
        <end position="514"/>
    </location>
</feature>
<keyword evidence="7" id="KW-1185">Reference proteome</keyword>
<dbReference type="AlphaFoldDB" id="A0A7J6M7Q9"/>
<accession>A0A7J6M7Q9</accession>
<feature type="compositionally biased region" description="Low complexity" evidence="5">
    <location>
        <begin position="12"/>
        <end position="31"/>
    </location>
</feature>
<dbReference type="EMBL" id="JAAPAO010000211">
    <property type="protein sequence ID" value="KAF4667446.1"/>
    <property type="molecule type" value="Genomic_DNA"/>
</dbReference>
<evidence type="ECO:0000313" key="7">
    <source>
        <dbReference type="Proteomes" id="UP000591131"/>
    </source>
</evidence>
<keyword evidence="2" id="KW-0645">Protease</keyword>
<reference evidence="6 7" key="1">
    <citation type="submission" date="2020-04" db="EMBL/GenBank/DDBJ databases">
        <title>Perkinsus chesapeaki whole genome sequence.</title>
        <authorList>
            <person name="Bogema D.R."/>
        </authorList>
    </citation>
    <scope>NUCLEOTIDE SEQUENCE [LARGE SCALE GENOMIC DNA]</scope>
    <source>
        <strain evidence="6">ATCC PRA-425</strain>
    </source>
</reference>
<dbReference type="PANTHER" id="PTHR31817">
    <property type="match status" value="1"/>
</dbReference>
<dbReference type="GO" id="GO:0008237">
    <property type="term" value="F:metallopeptidase activity"/>
    <property type="evidence" value="ECO:0007669"/>
    <property type="project" value="UniProtKB-KW"/>
</dbReference>
<evidence type="ECO:0000256" key="5">
    <source>
        <dbReference type="SAM" id="MobiDB-lite"/>
    </source>
</evidence>
<comment type="cofactor">
    <cofactor evidence="1">
        <name>Zn(2+)</name>
        <dbReference type="ChEBI" id="CHEBI:29105"/>
    </cofactor>
</comment>
<comment type="caution">
    <text evidence="6">The sequence shown here is derived from an EMBL/GenBank/DDBJ whole genome shotgun (WGS) entry which is preliminary data.</text>
</comment>
<keyword evidence="4" id="KW-0482">Metalloprotease</keyword>
<feature type="compositionally biased region" description="Basic and acidic residues" evidence="5">
    <location>
        <begin position="467"/>
        <end position="483"/>
    </location>
</feature>
<dbReference type="PANTHER" id="PTHR31817:SF0">
    <property type="entry name" value="CHROMOSOME UNDETERMINED SCAFFOLD_67, WHOLE GENOME SHOTGUN SEQUENCE"/>
    <property type="match status" value="1"/>
</dbReference>
<feature type="region of interest" description="Disordered" evidence="5">
    <location>
        <begin position="459"/>
        <end position="514"/>
    </location>
</feature>
<name>A0A7J6M7Q9_PERCH</name>
<sequence length="514" mass="57841">MSGVSSTDVNLRRPSGNSGSAARSRSCVAACLPGSHTRARSQDRTAAHKGQLSDTVNSGEEKPKRKVWRARPSAILRMKPRNLCDCMEEFFDSACSKNPIFEYDGDPSEVFERHSNVDCSLLEEAQCILDQVVERFGSSEAFLESAFGTDRVDGAELRRQMEGYLAELGLFGTGVVEVKSSSKLLSVANVVKTPPDKHVLHLTDTPVPAGMIPGLCAHEIGTHLLRMLNNDLQPWSIDRRLSSAKERRFKLEYHFATEEGLATLNSLVQSEKRPHNAELFLWSPALRYWATVQGQNRTFVQLYHLLERYIQDPIRRFKLCSRVKRGIRNTGVPSGACTLDQAVRYFLGAVDILRHLESIDFVLLYCGLLSRKDLHKVRFCARRHAIRLPRFLGTVDRTKKYIDGLRQVARVNRIPIGESLLGDAEVLKRSYNLTQTKSYFRRRLLRDLAMKVHYDRSRHWKKPAAANDRRKDSSKVRGSKVGDGEASSTSAPSSSSGDEVFEVSAEDEEDSPDM</sequence>
<dbReference type="GO" id="GO:0006508">
    <property type="term" value="P:proteolysis"/>
    <property type="evidence" value="ECO:0007669"/>
    <property type="project" value="UniProtKB-KW"/>
</dbReference>
<organism evidence="6 7">
    <name type="scientific">Perkinsus chesapeaki</name>
    <name type="common">Clam parasite</name>
    <name type="synonym">Perkinsus andrewsi</name>
    <dbReference type="NCBI Taxonomy" id="330153"/>
    <lineage>
        <taxon>Eukaryota</taxon>
        <taxon>Sar</taxon>
        <taxon>Alveolata</taxon>
        <taxon>Perkinsozoa</taxon>
        <taxon>Perkinsea</taxon>
        <taxon>Perkinsida</taxon>
        <taxon>Perkinsidae</taxon>
        <taxon>Perkinsus</taxon>
    </lineage>
</organism>
<evidence type="ECO:0000256" key="2">
    <source>
        <dbReference type="ARBA" id="ARBA00022670"/>
    </source>
</evidence>
<dbReference type="SMART" id="SM01154">
    <property type="entry name" value="DUF1704"/>
    <property type="match status" value="1"/>
</dbReference>
<feature type="compositionally biased region" description="Low complexity" evidence="5">
    <location>
        <begin position="486"/>
        <end position="496"/>
    </location>
</feature>
<evidence type="ECO:0000256" key="1">
    <source>
        <dbReference type="ARBA" id="ARBA00001947"/>
    </source>
</evidence>
<evidence type="ECO:0000256" key="4">
    <source>
        <dbReference type="ARBA" id="ARBA00023049"/>
    </source>
</evidence>
<dbReference type="InterPro" id="IPR012548">
    <property type="entry name" value="MATCAP"/>
</dbReference>
<evidence type="ECO:0000313" key="6">
    <source>
        <dbReference type="EMBL" id="KAF4667446.1"/>
    </source>
</evidence>
<proteinExistence type="predicted"/>
<protein>
    <submittedName>
        <fullName evidence="6">Uncharacterized protein</fullName>
    </submittedName>
</protein>
<evidence type="ECO:0000256" key="3">
    <source>
        <dbReference type="ARBA" id="ARBA00022801"/>
    </source>
</evidence>
<gene>
    <name evidence="6" type="ORF">FOL47_003578</name>
</gene>